<dbReference type="PROSITE" id="PS51709">
    <property type="entry name" value="G_TRME"/>
    <property type="match status" value="1"/>
</dbReference>
<feature type="domain" description="TrmE-type G" evidence="8">
    <location>
        <begin position="212"/>
        <end position="368"/>
    </location>
</feature>
<feature type="binding site" evidence="6">
    <location>
        <begin position="321"/>
        <end position="324"/>
    </location>
    <ligand>
        <name>GTP</name>
        <dbReference type="ChEBI" id="CHEBI:37565"/>
    </ligand>
</feature>
<comment type="similarity">
    <text evidence="1 6 7">Belongs to the TRAFAC class TrmE-Era-EngA-EngB-Septin-like GTPase superfamily. TrmE GTPase family.</text>
</comment>
<dbReference type="GO" id="GO:0016787">
    <property type="term" value="F:hydrolase activity"/>
    <property type="evidence" value="ECO:0007669"/>
    <property type="project" value="UniProtKB-KW"/>
</dbReference>
<comment type="function">
    <text evidence="6">Exhibits a very high intrinsic GTPase hydrolysis rate. Involved in the addition of a carboxymethylaminomethyl (cmnm) group at the wobble position (U34) of certain tRNAs, forming tRNA-cmnm(5)s(2)U34.</text>
</comment>
<keyword evidence="6 9" id="KW-0378">Hydrolase</keyword>
<dbReference type="NCBIfam" id="TIGR00231">
    <property type="entry name" value="small_GTP"/>
    <property type="match status" value="1"/>
</dbReference>
<dbReference type="Proteomes" id="UP001218579">
    <property type="component" value="Unassembled WGS sequence"/>
</dbReference>
<keyword evidence="3 6" id="KW-0547">Nucleotide-binding</keyword>
<comment type="caution">
    <text evidence="9">The sequence shown here is derived from an EMBL/GenBank/DDBJ whole genome shotgun (WGS) entry which is preliminary data.</text>
</comment>
<evidence type="ECO:0000256" key="7">
    <source>
        <dbReference type="RuleBase" id="RU003313"/>
    </source>
</evidence>
<feature type="binding site" evidence="6">
    <location>
        <position position="77"/>
    </location>
    <ligand>
        <name>(6S)-5-formyl-5,6,7,8-tetrahydrofolate</name>
        <dbReference type="ChEBI" id="CHEBI:57457"/>
    </ligand>
</feature>
<comment type="caution">
    <text evidence="6">Lacks conserved residue(s) required for the propagation of feature annotation.</text>
</comment>
<dbReference type="Gene3D" id="1.20.120.430">
    <property type="entry name" value="tRNA modification GTPase MnmE domain 2"/>
    <property type="match status" value="1"/>
</dbReference>
<comment type="cofactor">
    <cofactor evidence="6">
        <name>K(+)</name>
        <dbReference type="ChEBI" id="CHEBI:29103"/>
    </cofactor>
    <text evidence="6">Binds 1 potassium ion per subunit.</text>
</comment>
<feature type="binding site" evidence="6">
    <location>
        <position position="246"/>
    </location>
    <ligand>
        <name>K(+)</name>
        <dbReference type="ChEBI" id="CHEBI:29103"/>
    </ligand>
</feature>
<name>A0ABT5HKM3_9CAUL</name>
<feature type="binding site" evidence="6">
    <location>
        <position position="444"/>
    </location>
    <ligand>
        <name>(6S)-5-formyl-5,6,7,8-tetrahydrofolate</name>
        <dbReference type="ChEBI" id="CHEBI:57457"/>
    </ligand>
</feature>
<protein>
    <recommendedName>
        <fullName evidence="6">tRNA modification GTPase MnmE</fullName>
        <ecNumber evidence="6">3.6.-.-</ecNumber>
    </recommendedName>
</protein>
<dbReference type="InterPro" id="IPR004520">
    <property type="entry name" value="GTPase_MnmE"/>
</dbReference>
<dbReference type="Gene3D" id="3.30.1360.120">
    <property type="entry name" value="Probable tRNA modification gtpase trme, domain 1"/>
    <property type="match status" value="1"/>
</dbReference>
<keyword evidence="6" id="KW-0479">Metal-binding</keyword>
<feature type="binding site" evidence="6">
    <location>
        <begin position="222"/>
        <end position="227"/>
    </location>
    <ligand>
        <name>GTP</name>
        <dbReference type="ChEBI" id="CHEBI:37565"/>
    </ligand>
</feature>
<organism evidence="9 10">
    <name type="scientific">Asticcacaulis machinosus</name>
    <dbReference type="NCBI Taxonomy" id="2984211"/>
    <lineage>
        <taxon>Bacteria</taxon>
        <taxon>Pseudomonadati</taxon>
        <taxon>Pseudomonadota</taxon>
        <taxon>Alphaproteobacteria</taxon>
        <taxon>Caulobacterales</taxon>
        <taxon>Caulobacteraceae</taxon>
        <taxon>Asticcacaulis</taxon>
    </lineage>
</organism>
<proteinExistence type="inferred from homology"/>
<evidence type="ECO:0000256" key="1">
    <source>
        <dbReference type="ARBA" id="ARBA00011043"/>
    </source>
</evidence>
<dbReference type="InterPro" id="IPR027266">
    <property type="entry name" value="TrmE/GcvT-like"/>
</dbReference>
<evidence type="ECO:0000313" key="9">
    <source>
        <dbReference type="EMBL" id="MDC7676788.1"/>
    </source>
</evidence>
<dbReference type="InterPro" id="IPR027417">
    <property type="entry name" value="P-loop_NTPase"/>
</dbReference>
<dbReference type="NCBIfam" id="TIGR00450">
    <property type="entry name" value="mnmE_trmE_thdF"/>
    <property type="match status" value="1"/>
</dbReference>
<dbReference type="InterPro" id="IPR006073">
    <property type="entry name" value="GTP-bd"/>
</dbReference>
<keyword evidence="6" id="KW-0460">Magnesium</keyword>
<dbReference type="InterPro" id="IPR025867">
    <property type="entry name" value="MnmE_helical"/>
</dbReference>
<dbReference type="Pfam" id="PF01926">
    <property type="entry name" value="MMR_HSR1"/>
    <property type="match status" value="1"/>
</dbReference>
<keyword evidence="4 6" id="KW-0630">Potassium</keyword>
<comment type="subcellular location">
    <subcellularLocation>
        <location evidence="6">Cytoplasm</location>
    </subcellularLocation>
</comment>
<dbReference type="SUPFAM" id="SSF52540">
    <property type="entry name" value="P-loop containing nucleoside triphosphate hydrolases"/>
    <property type="match status" value="1"/>
</dbReference>
<evidence type="ECO:0000259" key="8">
    <source>
        <dbReference type="PROSITE" id="PS51709"/>
    </source>
</evidence>
<sequence>MKHTIFALASAQGRAGVSVIRISGPQAFEVVTALLGRLPKPRFATYGALTWQGDLIDKALVLVFKGPNSFTGEDCAELHVHGSRAVLDRLYHIFNEVGLRHAVAGEFSRRAFENNKLDLTQAEAIADLVDAESEAQRQQALTQLDGGLKVQYQTWHGDLLKILAHIEALIDFPDEDIPQQLADQVLGEIITLKSEIGRAINDSCKGRQIREGFRIAILGKPNAGKSSLFNALLQTDAAIVTPIAGTTRDVIESHIHIGAYSALIYDTAGLRETDDVVESEGIRRARIRGEQADLRIWVIDSSEPLSDQQPELQSGDYLVLNKADRSPAATRDAIKQTLVGLGLNIFETDLTTEQGVKDIRQSLESHLEQALSLSSFPAATRERHFERLRDIDLSLERALGVGFQVPELMAEDIRQAMSGFDALYGRTDVEQVLDHIFSNFCIGK</sequence>
<dbReference type="InterPro" id="IPR031168">
    <property type="entry name" value="G_TrmE"/>
</dbReference>
<keyword evidence="2 6" id="KW-0819">tRNA processing</keyword>
<evidence type="ECO:0000256" key="3">
    <source>
        <dbReference type="ARBA" id="ARBA00022741"/>
    </source>
</evidence>
<evidence type="ECO:0000256" key="5">
    <source>
        <dbReference type="ARBA" id="ARBA00023134"/>
    </source>
</evidence>
<feature type="binding site" evidence="6">
    <location>
        <begin position="241"/>
        <end position="247"/>
    </location>
    <ligand>
        <name>GTP</name>
        <dbReference type="ChEBI" id="CHEBI:37565"/>
    </ligand>
</feature>
<dbReference type="PANTHER" id="PTHR42714">
    <property type="entry name" value="TRNA MODIFICATION GTPASE GTPBP3"/>
    <property type="match status" value="1"/>
</dbReference>
<comment type="subunit">
    <text evidence="6">Homodimer. Heterotetramer of two MnmE and two MnmG subunits.</text>
</comment>
<feature type="binding site" evidence="6">
    <location>
        <position position="241"/>
    </location>
    <ligand>
        <name>K(+)</name>
        <dbReference type="ChEBI" id="CHEBI:29103"/>
    </ligand>
</feature>
<feature type="binding site" evidence="6">
    <location>
        <position position="247"/>
    </location>
    <ligand>
        <name>Mg(2+)</name>
        <dbReference type="ChEBI" id="CHEBI:18420"/>
    </ligand>
</feature>
<evidence type="ECO:0000256" key="4">
    <source>
        <dbReference type="ARBA" id="ARBA00022958"/>
    </source>
</evidence>
<feature type="binding site" evidence="6">
    <location>
        <position position="226"/>
    </location>
    <ligand>
        <name>Mg(2+)</name>
        <dbReference type="ChEBI" id="CHEBI:18420"/>
    </ligand>
</feature>
<evidence type="ECO:0000313" key="10">
    <source>
        <dbReference type="Proteomes" id="UP001218579"/>
    </source>
</evidence>
<gene>
    <name evidence="6 9" type="primary">mnmE</name>
    <name evidence="6" type="synonym">trmE</name>
    <name evidence="9" type="ORF">PQU98_11645</name>
</gene>
<dbReference type="Gene3D" id="3.40.50.300">
    <property type="entry name" value="P-loop containing nucleotide triphosphate hydrolases"/>
    <property type="match status" value="1"/>
</dbReference>
<accession>A0ABT5HKM3</accession>
<keyword evidence="10" id="KW-1185">Reference proteome</keyword>
<feature type="binding site" evidence="6">
    <location>
        <position position="116"/>
    </location>
    <ligand>
        <name>(6S)-5-formyl-5,6,7,8-tetrahydrofolate</name>
        <dbReference type="ChEBI" id="CHEBI:57457"/>
    </ligand>
</feature>
<dbReference type="CDD" id="cd14858">
    <property type="entry name" value="TrmE_N"/>
    <property type="match status" value="1"/>
</dbReference>
<dbReference type="InterPro" id="IPR005225">
    <property type="entry name" value="Small_GTP-bd"/>
</dbReference>
<dbReference type="NCBIfam" id="NF003661">
    <property type="entry name" value="PRK05291.1-3"/>
    <property type="match status" value="1"/>
</dbReference>
<feature type="binding site" evidence="6">
    <location>
        <position position="222"/>
    </location>
    <ligand>
        <name>K(+)</name>
        <dbReference type="ChEBI" id="CHEBI:29103"/>
    </ligand>
</feature>
<dbReference type="HAMAP" id="MF_00379">
    <property type="entry name" value="GTPase_MnmE"/>
    <property type="match status" value="1"/>
</dbReference>
<feature type="binding site" evidence="6">
    <location>
        <position position="21"/>
    </location>
    <ligand>
        <name>(6S)-5-formyl-5,6,7,8-tetrahydrofolate</name>
        <dbReference type="ChEBI" id="CHEBI:57457"/>
    </ligand>
</feature>
<dbReference type="Pfam" id="PF10396">
    <property type="entry name" value="TrmE_N"/>
    <property type="match status" value="1"/>
</dbReference>
<dbReference type="Pfam" id="PF12631">
    <property type="entry name" value="MnmE_helical"/>
    <property type="match status" value="1"/>
</dbReference>
<dbReference type="EC" id="3.6.-.-" evidence="6"/>
<dbReference type="PANTHER" id="PTHR42714:SF2">
    <property type="entry name" value="TRNA MODIFICATION GTPASE GTPBP3, MITOCHONDRIAL"/>
    <property type="match status" value="1"/>
</dbReference>
<keyword evidence="6" id="KW-0963">Cytoplasm</keyword>
<evidence type="ECO:0000256" key="6">
    <source>
        <dbReference type="HAMAP-Rule" id="MF_00379"/>
    </source>
</evidence>
<dbReference type="EMBL" id="JAQQKV010000002">
    <property type="protein sequence ID" value="MDC7676788.1"/>
    <property type="molecule type" value="Genomic_DNA"/>
</dbReference>
<keyword evidence="5 6" id="KW-0342">GTP-binding</keyword>
<dbReference type="InterPro" id="IPR018948">
    <property type="entry name" value="GTP-bd_TrmE_N"/>
</dbReference>
<reference evidence="9 10" key="1">
    <citation type="submission" date="2023-01" db="EMBL/GenBank/DDBJ databases">
        <title>Novel species of the genus Asticcacaulis isolated from rivers.</title>
        <authorList>
            <person name="Lu H."/>
        </authorList>
    </citation>
    <scope>NUCLEOTIDE SEQUENCE [LARGE SCALE GENOMIC DNA]</scope>
    <source>
        <strain evidence="9 10">LKC15W</strain>
    </source>
</reference>
<dbReference type="InterPro" id="IPR027368">
    <property type="entry name" value="MnmE_dom2"/>
</dbReference>
<dbReference type="RefSeq" id="WP_272745112.1">
    <property type="nucleotide sequence ID" value="NZ_JAQQKV010000002.1"/>
</dbReference>
<feature type="binding site" evidence="6">
    <location>
        <position position="243"/>
    </location>
    <ligand>
        <name>K(+)</name>
        <dbReference type="ChEBI" id="CHEBI:29103"/>
    </ligand>
</feature>
<feature type="binding site" evidence="6">
    <location>
        <begin position="266"/>
        <end position="269"/>
    </location>
    <ligand>
        <name>GTP</name>
        <dbReference type="ChEBI" id="CHEBI:37565"/>
    </ligand>
</feature>
<dbReference type="SUPFAM" id="SSF116878">
    <property type="entry name" value="TrmE connector domain"/>
    <property type="match status" value="1"/>
</dbReference>
<evidence type="ECO:0000256" key="2">
    <source>
        <dbReference type="ARBA" id="ARBA00022694"/>
    </source>
</evidence>
<dbReference type="CDD" id="cd04164">
    <property type="entry name" value="trmE"/>
    <property type="match status" value="1"/>
</dbReference>